<dbReference type="PROSITE" id="PS01228">
    <property type="entry name" value="COF_1"/>
    <property type="match status" value="1"/>
</dbReference>
<gene>
    <name evidence="1" type="ORF">JCM19235_481</name>
</gene>
<dbReference type="SFLD" id="SFLDG01144">
    <property type="entry name" value="C2.B.4:_PGP_Like"/>
    <property type="match status" value="1"/>
</dbReference>
<evidence type="ECO:0000313" key="1">
    <source>
        <dbReference type="EMBL" id="GAL21206.1"/>
    </source>
</evidence>
<dbReference type="AlphaFoldDB" id="A0A090S0X2"/>
<dbReference type="OrthoDB" id="9781413at2"/>
<dbReference type="InterPro" id="IPR000150">
    <property type="entry name" value="Cof"/>
</dbReference>
<name>A0A090S0X2_9VIBR</name>
<keyword evidence="1" id="KW-0378">Hydrolase</keyword>
<dbReference type="InterPro" id="IPR036412">
    <property type="entry name" value="HAD-like_sf"/>
</dbReference>
<dbReference type="Pfam" id="PF08282">
    <property type="entry name" value="Hydrolase_3"/>
    <property type="match status" value="1"/>
</dbReference>
<sequence>MYKLIAIDMDGTLLTSEKTISQRTKEAIAAAKSKGVTVVLASGRPLNGMKDALAELELTQQDDFVIHFNGTYVEKVASGERLHEQTLTGKDAKDVARLAQKLGLDCHAFSTEIGLITPRANAYTDHEAEINKLDINIYDFEKLEDDHQIIKAMIVGEPSKLTEQIANIDADYHNRYTVVQSAPFFLEFLNPLSNKGEGVKVIADHLGIPYEQTMCFGDAENDHHMIKFAGKGVAMANAMEETKAIADYITDSNNEDGVAKAIEKFVL</sequence>
<dbReference type="STRING" id="990268.JCM19235_481"/>
<dbReference type="GO" id="GO:0016791">
    <property type="term" value="F:phosphatase activity"/>
    <property type="evidence" value="ECO:0007669"/>
    <property type="project" value="TreeGrafter"/>
</dbReference>
<dbReference type="InterPro" id="IPR023214">
    <property type="entry name" value="HAD_sf"/>
</dbReference>
<keyword evidence="2" id="KW-1185">Reference proteome</keyword>
<dbReference type="Gene3D" id="3.30.1240.10">
    <property type="match status" value="1"/>
</dbReference>
<dbReference type="NCBIfam" id="NF007806">
    <property type="entry name" value="PRK10513.1"/>
    <property type="match status" value="1"/>
</dbReference>
<accession>A0A090S0X2</accession>
<dbReference type="Gene3D" id="3.40.50.1000">
    <property type="entry name" value="HAD superfamily/HAD-like"/>
    <property type="match status" value="1"/>
</dbReference>
<comment type="caution">
    <text evidence="1">The sequence shown here is derived from an EMBL/GenBank/DDBJ whole genome shotgun (WGS) entry which is preliminary data.</text>
</comment>
<proteinExistence type="predicted"/>
<dbReference type="GO" id="GO:0005829">
    <property type="term" value="C:cytosol"/>
    <property type="evidence" value="ECO:0007669"/>
    <property type="project" value="TreeGrafter"/>
</dbReference>
<dbReference type="GO" id="GO:0000287">
    <property type="term" value="F:magnesium ion binding"/>
    <property type="evidence" value="ECO:0007669"/>
    <property type="project" value="TreeGrafter"/>
</dbReference>
<dbReference type="NCBIfam" id="TIGR01484">
    <property type="entry name" value="HAD-SF-IIB"/>
    <property type="match status" value="1"/>
</dbReference>
<dbReference type="NCBIfam" id="TIGR00099">
    <property type="entry name" value="Cof-subfamily"/>
    <property type="match status" value="1"/>
</dbReference>
<dbReference type="PANTHER" id="PTHR10000:SF8">
    <property type="entry name" value="HAD SUPERFAMILY HYDROLASE-LIKE, TYPE 3"/>
    <property type="match status" value="1"/>
</dbReference>
<dbReference type="SUPFAM" id="SSF56784">
    <property type="entry name" value="HAD-like"/>
    <property type="match status" value="1"/>
</dbReference>
<protein>
    <submittedName>
        <fullName evidence="1">Predicted hydrolase</fullName>
    </submittedName>
</protein>
<reference evidence="1 2" key="1">
    <citation type="submission" date="2014-09" db="EMBL/GenBank/DDBJ databases">
        <title>Vibrio maritimus JCM 19235. (C45) whole genome shotgun sequence.</title>
        <authorList>
            <person name="Sawabe T."/>
            <person name="Meirelles P."/>
            <person name="Nakanishi M."/>
            <person name="Sayaka M."/>
            <person name="Hattori M."/>
            <person name="Ohkuma M."/>
        </authorList>
    </citation>
    <scope>NUCLEOTIDE SEQUENCE [LARGE SCALE GENOMIC DNA]</scope>
    <source>
        <strain evidence="2">JCM19235</strain>
    </source>
</reference>
<dbReference type="EMBL" id="BBMR01000007">
    <property type="protein sequence ID" value="GAL21206.1"/>
    <property type="molecule type" value="Genomic_DNA"/>
</dbReference>
<dbReference type="PROSITE" id="PS01229">
    <property type="entry name" value="COF_2"/>
    <property type="match status" value="1"/>
</dbReference>
<dbReference type="InterPro" id="IPR006379">
    <property type="entry name" value="HAD-SF_hydro_IIB"/>
</dbReference>
<dbReference type="Proteomes" id="UP000029228">
    <property type="component" value="Unassembled WGS sequence"/>
</dbReference>
<dbReference type="SFLD" id="SFLDS00003">
    <property type="entry name" value="Haloacid_Dehalogenase"/>
    <property type="match status" value="1"/>
</dbReference>
<dbReference type="SFLD" id="SFLDG01140">
    <property type="entry name" value="C2.B:_Phosphomannomutase_and_P"/>
    <property type="match status" value="1"/>
</dbReference>
<dbReference type="CDD" id="cd07516">
    <property type="entry name" value="HAD_Pase"/>
    <property type="match status" value="1"/>
</dbReference>
<dbReference type="PANTHER" id="PTHR10000">
    <property type="entry name" value="PHOSPHOSERINE PHOSPHATASE"/>
    <property type="match status" value="1"/>
</dbReference>
<evidence type="ECO:0000313" key="2">
    <source>
        <dbReference type="Proteomes" id="UP000029228"/>
    </source>
</evidence>
<organism evidence="1 2">
    <name type="scientific">Vibrio maritimus</name>
    <dbReference type="NCBI Taxonomy" id="990268"/>
    <lineage>
        <taxon>Bacteria</taxon>
        <taxon>Pseudomonadati</taxon>
        <taxon>Pseudomonadota</taxon>
        <taxon>Gammaproteobacteria</taxon>
        <taxon>Vibrionales</taxon>
        <taxon>Vibrionaceae</taxon>
        <taxon>Vibrio</taxon>
    </lineage>
</organism>